<dbReference type="InterPro" id="IPR011990">
    <property type="entry name" value="TPR-like_helical_dom_sf"/>
</dbReference>
<dbReference type="EMBL" id="RQSP01000012">
    <property type="protein sequence ID" value="KAB5607381.1"/>
    <property type="molecule type" value="Genomic_DNA"/>
</dbReference>
<dbReference type="AlphaFoldDB" id="A0A5N5RKT1"/>
<dbReference type="SUPFAM" id="SSF48452">
    <property type="entry name" value="TPR-like"/>
    <property type="match status" value="1"/>
</dbReference>
<evidence type="ECO:0000313" key="2">
    <source>
        <dbReference type="Proteomes" id="UP000326336"/>
    </source>
</evidence>
<dbReference type="Gene3D" id="1.25.40.10">
    <property type="entry name" value="Tetratricopeptide repeat domain"/>
    <property type="match status" value="1"/>
</dbReference>
<keyword evidence="2" id="KW-1185">Reference proteome</keyword>
<gene>
    <name evidence="1" type="ORF">EHS19_04845</name>
</gene>
<protein>
    <recommendedName>
        <fullName evidence="3">Tetratricopeptide repeat protein</fullName>
    </recommendedName>
</protein>
<evidence type="ECO:0008006" key="3">
    <source>
        <dbReference type="Google" id="ProtNLM"/>
    </source>
</evidence>
<name>A0A5N5RKT1_9BIFI</name>
<organism evidence="1 2">
    <name type="scientific">Bifidobacterium jacchi</name>
    <dbReference type="NCBI Taxonomy" id="2490545"/>
    <lineage>
        <taxon>Bacteria</taxon>
        <taxon>Bacillati</taxon>
        <taxon>Actinomycetota</taxon>
        <taxon>Actinomycetes</taxon>
        <taxon>Bifidobacteriales</taxon>
        <taxon>Bifidobacteriaceae</taxon>
        <taxon>Bifidobacterium</taxon>
    </lineage>
</organism>
<accession>A0A5N5RKT1</accession>
<proteinExistence type="predicted"/>
<comment type="caution">
    <text evidence="1">The sequence shown here is derived from an EMBL/GenBank/DDBJ whole genome shotgun (WGS) entry which is preliminary data.</text>
</comment>
<dbReference type="Proteomes" id="UP000326336">
    <property type="component" value="Unassembled WGS sequence"/>
</dbReference>
<dbReference type="RefSeq" id="WP_151916657.1">
    <property type="nucleotide sequence ID" value="NZ_RQSP01000012.1"/>
</dbReference>
<evidence type="ECO:0000313" key="1">
    <source>
        <dbReference type="EMBL" id="KAB5607381.1"/>
    </source>
</evidence>
<dbReference type="OrthoDB" id="4833114at2"/>
<sequence length="387" mass="44189">MATPSFDIRSCFQALGEALSRPLNANQGDAPLRSQIITGILRILEKYGLAEDVLRYGFASHVTIPLLFRAMGLAPNDLYPEQLMDRWRQILLKGSCHDATRMLSDRIMMLTKWMASANLKDIIELKPPSDDEWDKLRLTPSEDAAVSEQYQWLYDRYLIPDPNAWLTTSLHREYRYVVDNEIGDFPERAVTRIPIRQSELIEIIARRAVYSSDESILKDHLYTQVYESALAYLKKDNYEQASTLFDFFLRQYPGNLAALNAKGFCLIPVDPSKAEKMIRQAIDSGLKPRNLGEYNICFCQLLQGKIPQTLQNAEKYWCEFRDHDTETTPAVLWSMGSNGKPVLISTESVDSSLTRLCANAADSIGDNERQKMWRKRGEKIDGTLSTL</sequence>
<reference evidence="1 2" key="1">
    <citation type="journal article" date="2019" name="Int. J. Syst. Evol. Microbiol.">
        <title>Bifidobacterium jacchi sp. nov., isolated from the faeces of a baby common marmoset (Callithrix jacchus).</title>
        <authorList>
            <person name="Modesto M."/>
            <person name="Watanabe K."/>
            <person name="Arita M."/>
            <person name="Satti M."/>
            <person name="Oki K."/>
            <person name="Sciavilla P."/>
            <person name="Patavino C."/>
            <person name="Camma C."/>
            <person name="Michelini S."/>
            <person name="Sgorbati B."/>
            <person name="Mattarelli P."/>
        </authorList>
    </citation>
    <scope>NUCLEOTIDE SEQUENCE [LARGE SCALE GENOMIC DNA]</scope>
    <source>
        <strain evidence="1 2">MRM 9.3</strain>
    </source>
</reference>